<comment type="function">
    <text evidence="7 10">Allows the formation of correctly charged Asn-tRNA(Asn) or Gln-tRNA(Gln) through the transamidation of misacylated Asp-tRNA(Asn) or Glu-tRNA(Gln) in organisms which lack either or both of asparaginyl-tRNA or glutaminyl-tRNA synthetases. The reaction takes place in the presence of glutamine and ATP through an activated phospho-Asp-tRNA(Asn) or phospho-Glu-tRNA(Gln).</text>
</comment>
<evidence type="ECO:0000313" key="12">
    <source>
        <dbReference type="EMBL" id="HEN27242.1"/>
    </source>
</evidence>
<dbReference type="InterPro" id="IPR017958">
    <property type="entry name" value="Gln-tRNA_amidoTrfase_suB_CS"/>
</dbReference>
<dbReference type="PROSITE" id="PS01234">
    <property type="entry name" value="GATB"/>
    <property type="match status" value="1"/>
</dbReference>
<dbReference type="NCBIfam" id="NF004014">
    <property type="entry name" value="PRK05477.1-4"/>
    <property type="match status" value="1"/>
</dbReference>
<dbReference type="GO" id="GO:0050567">
    <property type="term" value="F:glutaminyl-tRNA synthase (glutamine-hydrolyzing) activity"/>
    <property type="evidence" value="ECO:0007669"/>
    <property type="project" value="UniProtKB-UniRule"/>
</dbReference>
<comment type="catalytic activity">
    <reaction evidence="9 10">
        <text>L-glutamyl-tRNA(Gln) + L-glutamine + ATP + H2O = L-glutaminyl-tRNA(Gln) + L-glutamate + ADP + phosphate + H(+)</text>
        <dbReference type="Rhea" id="RHEA:17521"/>
        <dbReference type="Rhea" id="RHEA-COMP:9681"/>
        <dbReference type="Rhea" id="RHEA-COMP:9684"/>
        <dbReference type="ChEBI" id="CHEBI:15377"/>
        <dbReference type="ChEBI" id="CHEBI:15378"/>
        <dbReference type="ChEBI" id="CHEBI:29985"/>
        <dbReference type="ChEBI" id="CHEBI:30616"/>
        <dbReference type="ChEBI" id="CHEBI:43474"/>
        <dbReference type="ChEBI" id="CHEBI:58359"/>
        <dbReference type="ChEBI" id="CHEBI:78520"/>
        <dbReference type="ChEBI" id="CHEBI:78521"/>
        <dbReference type="ChEBI" id="CHEBI:456216"/>
    </reaction>
</comment>
<evidence type="ECO:0000256" key="5">
    <source>
        <dbReference type="ARBA" id="ARBA00022840"/>
    </source>
</evidence>
<comment type="subunit">
    <text evidence="2 10">Heterotrimer of A, B and C subunits.</text>
</comment>
<evidence type="ECO:0000256" key="1">
    <source>
        <dbReference type="ARBA" id="ARBA00005306"/>
    </source>
</evidence>
<keyword evidence="3 10" id="KW-0436">Ligase</keyword>
<evidence type="ECO:0000256" key="3">
    <source>
        <dbReference type="ARBA" id="ARBA00022598"/>
    </source>
</evidence>
<dbReference type="InterPro" id="IPR017959">
    <property type="entry name" value="Asn/Gln-tRNA_amidoTrfase_suB/E"/>
</dbReference>
<comment type="caution">
    <text evidence="12">The sequence shown here is derived from an EMBL/GenBank/DDBJ whole genome shotgun (WGS) entry which is preliminary data.</text>
</comment>
<dbReference type="PANTHER" id="PTHR11659">
    <property type="entry name" value="GLUTAMYL-TRNA GLN AMIDOTRANSFERASE SUBUNIT B MITOCHONDRIAL AND PROKARYOTIC PET112-RELATED"/>
    <property type="match status" value="1"/>
</dbReference>
<evidence type="ECO:0000256" key="8">
    <source>
        <dbReference type="ARBA" id="ARBA00047380"/>
    </source>
</evidence>
<dbReference type="EMBL" id="DSOL01000025">
    <property type="protein sequence ID" value="HEN27242.1"/>
    <property type="molecule type" value="Genomic_DNA"/>
</dbReference>
<dbReference type="EC" id="6.3.5.-" evidence="10"/>
<dbReference type="GO" id="GO:0006412">
    <property type="term" value="P:translation"/>
    <property type="evidence" value="ECO:0007669"/>
    <property type="project" value="UniProtKB-UniRule"/>
</dbReference>
<comment type="catalytic activity">
    <reaction evidence="8 10">
        <text>L-aspartyl-tRNA(Asn) + L-glutamine + ATP + H2O = L-asparaginyl-tRNA(Asn) + L-glutamate + ADP + phosphate + 2 H(+)</text>
        <dbReference type="Rhea" id="RHEA:14513"/>
        <dbReference type="Rhea" id="RHEA-COMP:9674"/>
        <dbReference type="Rhea" id="RHEA-COMP:9677"/>
        <dbReference type="ChEBI" id="CHEBI:15377"/>
        <dbReference type="ChEBI" id="CHEBI:15378"/>
        <dbReference type="ChEBI" id="CHEBI:29985"/>
        <dbReference type="ChEBI" id="CHEBI:30616"/>
        <dbReference type="ChEBI" id="CHEBI:43474"/>
        <dbReference type="ChEBI" id="CHEBI:58359"/>
        <dbReference type="ChEBI" id="CHEBI:78515"/>
        <dbReference type="ChEBI" id="CHEBI:78516"/>
        <dbReference type="ChEBI" id="CHEBI:456216"/>
    </reaction>
</comment>
<proteinExistence type="inferred from homology"/>
<keyword evidence="5 10" id="KW-0067">ATP-binding</keyword>
<evidence type="ECO:0000256" key="6">
    <source>
        <dbReference type="ARBA" id="ARBA00022917"/>
    </source>
</evidence>
<dbReference type="AlphaFoldDB" id="A0A7C2K2E2"/>
<dbReference type="SMART" id="SM00845">
    <property type="entry name" value="GatB_Yqey"/>
    <property type="match status" value="1"/>
</dbReference>
<dbReference type="NCBIfam" id="TIGR00133">
    <property type="entry name" value="gatB"/>
    <property type="match status" value="1"/>
</dbReference>
<reference evidence="12" key="1">
    <citation type="journal article" date="2020" name="mSystems">
        <title>Genome- and Community-Level Interaction Insights into Carbon Utilization and Element Cycling Functions of Hydrothermarchaeota in Hydrothermal Sediment.</title>
        <authorList>
            <person name="Zhou Z."/>
            <person name="Liu Y."/>
            <person name="Xu W."/>
            <person name="Pan J."/>
            <person name="Luo Z.H."/>
            <person name="Li M."/>
        </authorList>
    </citation>
    <scope>NUCLEOTIDE SEQUENCE [LARGE SCALE GENOMIC DNA]</scope>
    <source>
        <strain evidence="12">SpSt-34</strain>
    </source>
</reference>
<dbReference type="HAMAP" id="MF_00121">
    <property type="entry name" value="GatB"/>
    <property type="match status" value="1"/>
</dbReference>
<name>A0A7C2K2E2_UNCW3</name>
<evidence type="ECO:0000256" key="2">
    <source>
        <dbReference type="ARBA" id="ARBA00011123"/>
    </source>
</evidence>
<protein>
    <recommendedName>
        <fullName evidence="10">Aspartyl/glutamyl-tRNA(Asn/Gln) amidotransferase subunit B</fullName>
        <shortName evidence="10">Asp/Glu-ADT subunit B</shortName>
        <ecNumber evidence="10">6.3.5.-</ecNumber>
    </recommendedName>
</protein>
<evidence type="ECO:0000259" key="11">
    <source>
        <dbReference type="SMART" id="SM00845"/>
    </source>
</evidence>
<organism evidence="12">
    <name type="scientific">candidate division WOR-3 bacterium</name>
    <dbReference type="NCBI Taxonomy" id="2052148"/>
    <lineage>
        <taxon>Bacteria</taxon>
        <taxon>Bacteria division WOR-3</taxon>
    </lineage>
</organism>
<dbReference type="Pfam" id="PF02637">
    <property type="entry name" value="GatB_Yqey"/>
    <property type="match status" value="1"/>
</dbReference>
<dbReference type="InterPro" id="IPR003789">
    <property type="entry name" value="Asn/Gln_tRNA_amidoTrase-B-like"/>
</dbReference>
<evidence type="ECO:0000256" key="10">
    <source>
        <dbReference type="HAMAP-Rule" id="MF_00121"/>
    </source>
</evidence>
<dbReference type="SUPFAM" id="SSF89095">
    <property type="entry name" value="GatB/YqeY motif"/>
    <property type="match status" value="1"/>
</dbReference>
<keyword evidence="12" id="KW-0808">Transferase</keyword>
<feature type="domain" description="Asn/Gln amidotransferase" evidence="11">
    <location>
        <begin position="327"/>
        <end position="472"/>
    </location>
</feature>
<dbReference type="NCBIfam" id="NF004012">
    <property type="entry name" value="PRK05477.1-2"/>
    <property type="match status" value="1"/>
</dbReference>
<keyword evidence="6 10" id="KW-0648">Protein biosynthesis</keyword>
<comment type="similarity">
    <text evidence="1 10">Belongs to the GatB/GatE family. GatB subfamily.</text>
</comment>
<evidence type="ECO:0000256" key="7">
    <source>
        <dbReference type="ARBA" id="ARBA00024799"/>
    </source>
</evidence>
<evidence type="ECO:0000256" key="4">
    <source>
        <dbReference type="ARBA" id="ARBA00022741"/>
    </source>
</evidence>
<dbReference type="InterPro" id="IPR042114">
    <property type="entry name" value="GatB_C_1"/>
</dbReference>
<dbReference type="SUPFAM" id="SSF55931">
    <property type="entry name" value="Glutamine synthetase/guanido kinase"/>
    <property type="match status" value="1"/>
</dbReference>
<dbReference type="GO" id="GO:0005524">
    <property type="term" value="F:ATP binding"/>
    <property type="evidence" value="ECO:0007669"/>
    <property type="project" value="UniProtKB-KW"/>
</dbReference>
<dbReference type="Gene3D" id="1.10.10.410">
    <property type="match status" value="1"/>
</dbReference>
<keyword evidence="4 10" id="KW-0547">Nucleotide-binding</keyword>
<dbReference type="Pfam" id="PF02934">
    <property type="entry name" value="GatB_N"/>
    <property type="match status" value="1"/>
</dbReference>
<evidence type="ECO:0000256" key="9">
    <source>
        <dbReference type="ARBA" id="ARBA00047913"/>
    </source>
</evidence>
<accession>A0A7C2K2E2</accession>
<gene>
    <name evidence="10 12" type="primary">gatB</name>
    <name evidence="12" type="ORF">ENQ77_00950</name>
</gene>
<dbReference type="InterPro" id="IPR014746">
    <property type="entry name" value="Gln_synth/guanido_kin_cat_dom"/>
</dbReference>
<sequence>MQENYYTRIGLEIHIQLKTKTKLFCGCKNEYGAIPNTNVCPVCLGYPGVLPVLNEEAVRMALKVALALNATINKRSRFYRKNYFYPDLPKGYQITQYSESIAVEAYLDINVNGEIKRIEIERMNIEEEAARSIHTPQGEVLLDFNRSGIPLLEVVTKPSISSPLEAKLFLEKFRDYLRYLKISDCDMEKGELRVDANISLSQNPEIYGTKVELKNLNSFKAVYDALNYERERQEKLLKEGKKIHQETRMWDEYLGESRPMRTKEESMDYRYFPEPDLPVLILDDKFIEEVKAEMPELPDRKYARYIENYKLSPEQARLIAFDREYSEFFDRIAREVKDKKLVANWITVIFPAYIGKTCQFYDLDPSEFIRLAHSLEIGEINNNQAKEALTRFFEKGVPLSKSIEELAESSRKLSEDELERIIDGVLEEQKELVEKYLSGKTGVFQAILGQCMKKLKGSGNPIQVKQILEKKLKG</sequence>
<dbReference type="Gene3D" id="1.10.150.380">
    <property type="entry name" value="GatB domain, N-terminal subdomain"/>
    <property type="match status" value="1"/>
</dbReference>
<dbReference type="InterPro" id="IPR023168">
    <property type="entry name" value="GatB_Yqey_C_2"/>
</dbReference>
<dbReference type="InterPro" id="IPR018027">
    <property type="entry name" value="Asn/Gln_amidotransferase"/>
</dbReference>
<dbReference type="GO" id="GO:0016740">
    <property type="term" value="F:transferase activity"/>
    <property type="evidence" value="ECO:0007669"/>
    <property type="project" value="UniProtKB-KW"/>
</dbReference>
<dbReference type="InterPro" id="IPR004413">
    <property type="entry name" value="GatB"/>
</dbReference>
<dbReference type="InterPro" id="IPR006075">
    <property type="entry name" value="Asn/Gln-tRNA_Trfase_suB/E_cat"/>
</dbReference>